<keyword evidence="2" id="KW-0489">Methyltransferase</keyword>
<dbReference type="PANTHER" id="PTHR43591">
    <property type="entry name" value="METHYLTRANSFERASE"/>
    <property type="match status" value="1"/>
</dbReference>
<comment type="caution">
    <text evidence="2">The sequence shown here is derived from an EMBL/GenBank/DDBJ whole genome shotgun (WGS) entry which is preliminary data.</text>
</comment>
<dbReference type="GO" id="GO:0008168">
    <property type="term" value="F:methyltransferase activity"/>
    <property type="evidence" value="ECO:0007669"/>
    <property type="project" value="UniProtKB-KW"/>
</dbReference>
<gene>
    <name evidence="2" type="ORF">F8M41_010617</name>
</gene>
<sequence>MGIAFSKFIRAKKAGFDTTSQYLYTITGTPNIYDREQENVALRHNIVREIWGSNFLSPISCELRQGGLRVLDVGCGFGIWLFEMSSEFPNCSYVGVDMSPQLFIANKPKNVEFVLADVKDELPFPDDYFDFIFIRNMGFDLLETQWISLILECSRVLKSGGYFEITEAELRSMNDGPTLIKLSKKFHEYIASTKINTLIVEKIENFLKSTNKFQDIVHHTRPFLEGSWGGTLKDSYKSYSTDIFRSVLKFSDVKEKDYDDTIKILMDEATVHKTYFNLHKFVSKKNILLYEL</sequence>
<dbReference type="Gene3D" id="3.40.50.150">
    <property type="entry name" value="Vaccinia Virus protein VP39"/>
    <property type="match status" value="1"/>
</dbReference>
<dbReference type="CDD" id="cd02440">
    <property type="entry name" value="AdoMet_MTases"/>
    <property type="match status" value="1"/>
</dbReference>
<dbReference type="InterPro" id="IPR029063">
    <property type="entry name" value="SAM-dependent_MTases_sf"/>
</dbReference>
<dbReference type="GO" id="GO:0032259">
    <property type="term" value="P:methylation"/>
    <property type="evidence" value="ECO:0007669"/>
    <property type="project" value="UniProtKB-KW"/>
</dbReference>
<feature type="domain" description="Methyltransferase" evidence="1">
    <location>
        <begin position="70"/>
        <end position="161"/>
    </location>
</feature>
<protein>
    <submittedName>
        <fullName evidence="2">S-adenosyl-L-methionine-dependent methyltransferase</fullName>
    </submittedName>
</protein>
<name>A0A8H4B439_GIGMA</name>
<reference evidence="2 3" key="1">
    <citation type="journal article" date="2019" name="Environ. Microbiol.">
        <title>At the nexus of three kingdoms: the genome of the mycorrhizal fungus Gigaspora margarita provides insights into plant, endobacterial and fungal interactions.</title>
        <authorList>
            <person name="Venice F."/>
            <person name="Ghignone S."/>
            <person name="Salvioli di Fossalunga A."/>
            <person name="Amselem J."/>
            <person name="Novero M."/>
            <person name="Xianan X."/>
            <person name="Sedzielewska Toro K."/>
            <person name="Morin E."/>
            <person name="Lipzen A."/>
            <person name="Grigoriev I.V."/>
            <person name="Henrissat B."/>
            <person name="Martin F.M."/>
            <person name="Bonfante P."/>
        </authorList>
    </citation>
    <scope>NUCLEOTIDE SEQUENCE [LARGE SCALE GENOMIC DNA]</scope>
    <source>
        <strain evidence="2 3">BEG34</strain>
    </source>
</reference>
<keyword evidence="2" id="KW-0808">Transferase</keyword>
<keyword evidence="3" id="KW-1185">Reference proteome</keyword>
<dbReference type="PANTHER" id="PTHR43591:SF24">
    <property type="entry name" value="2-METHOXY-6-POLYPRENYL-1,4-BENZOQUINOL METHYLASE, MITOCHONDRIAL"/>
    <property type="match status" value="1"/>
</dbReference>
<accession>A0A8H4B439</accession>
<evidence type="ECO:0000313" key="2">
    <source>
        <dbReference type="EMBL" id="KAF0558088.1"/>
    </source>
</evidence>
<dbReference type="AlphaFoldDB" id="A0A8H4B439"/>
<dbReference type="Proteomes" id="UP000439903">
    <property type="component" value="Unassembled WGS sequence"/>
</dbReference>
<dbReference type="Pfam" id="PF13649">
    <property type="entry name" value="Methyltransf_25"/>
    <property type="match status" value="1"/>
</dbReference>
<dbReference type="InterPro" id="IPR041698">
    <property type="entry name" value="Methyltransf_25"/>
</dbReference>
<proteinExistence type="predicted"/>
<dbReference type="OrthoDB" id="2013972at2759"/>
<organism evidence="2 3">
    <name type="scientific">Gigaspora margarita</name>
    <dbReference type="NCBI Taxonomy" id="4874"/>
    <lineage>
        <taxon>Eukaryota</taxon>
        <taxon>Fungi</taxon>
        <taxon>Fungi incertae sedis</taxon>
        <taxon>Mucoromycota</taxon>
        <taxon>Glomeromycotina</taxon>
        <taxon>Glomeromycetes</taxon>
        <taxon>Diversisporales</taxon>
        <taxon>Gigasporaceae</taxon>
        <taxon>Gigaspora</taxon>
    </lineage>
</organism>
<dbReference type="EMBL" id="WTPW01000023">
    <property type="protein sequence ID" value="KAF0558088.1"/>
    <property type="molecule type" value="Genomic_DNA"/>
</dbReference>
<dbReference type="SUPFAM" id="SSF53335">
    <property type="entry name" value="S-adenosyl-L-methionine-dependent methyltransferases"/>
    <property type="match status" value="1"/>
</dbReference>
<evidence type="ECO:0000259" key="1">
    <source>
        <dbReference type="Pfam" id="PF13649"/>
    </source>
</evidence>
<evidence type="ECO:0000313" key="3">
    <source>
        <dbReference type="Proteomes" id="UP000439903"/>
    </source>
</evidence>